<name>A0A7J6CHE1_9TELE</name>
<dbReference type="SUPFAM" id="SSF48350">
    <property type="entry name" value="GTPase activation domain, GAP"/>
    <property type="match status" value="1"/>
</dbReference>
<dbReference type="GO" id="GO:0007165">
    <property type="term" value="P:signal transduction"/>
    <property type="evidence" value="ECO:0007669"/>
    <property type="project" value="InterPro"/>
</dbReference>
<dbReference type="EMBL" id="JAAMOB010000012">
    <property type="protein sequence ID" value="KAF4106737.1"/>
    <property type="molecule type" value="Genomic_DNA"/>
</dbReference>
<comment type="caution">
    <text evidence="2">The sequence shown here is derived from an EMBL/GenBank/DDBJ whole genome shotgun (WGS) entry which is preliminary data.</text>
</comment>
<dbReference type="InterPro" id="IPR008936">
    <property type="entry name" value="Rho_GTPase_activation_prot"/>
</dbReference>
<dbReference type="Proteomes" id="UP000579812">
    <property type="component" value="Unassembled WGS sequence"/>
</dbReference>
<dbReference type="PANTHER" id="PTHR23175:SF5">
    <property type="entry name" value="RHO GTPASE-ACTIVATING PROTEIN 23"/>
    <property type="match status" value="1"/>
</dbReference>
<evidence type="ECO:0000313" key="2">
    <source>
        <dbReference type="EMBL" id="KAF4106737.1"/>
    </source>
</evidence>
<sequence>MASKHKLDSQDPRYQEGRRVALELKLDRVLAEARIVETCCHLVEEMGLEYTGIYRVPGNNALVSSLQDQLHKGMNIDTAEQVRRERDQDRQQICSGGSCTLRITPGRSGSGLEVLGAADEASDAPLIAAGGTAASSAATGGTAASAALSATTGGAAASASTA</sequence>
<organism evidence="2 3">
    <name type="scientific">Onychostoma macrolepis</name>
    <dbReference type="NCBI Taxonomy" id="369639"/>
    <lineage>
        <taxon>Eukaryota</taxon>
        <taxon>Metazoa</taxon>
        <taxon>Chordata</taxon>
        <taxon>Craniata</taxon>
        <taxon>Vertebrata</taxon>
        <taxon>Euteleostomi</taxon>
        <taxon>Actinopterygii</taxon>
        <taxon>Neopterygii</taxon>
        <taxon>Teleostei</taxon>
        <taxon>Ostariophysi</taxon>
        <taxon>Cypriniformes</taxon>
        <taxon>Cyprinidae</taxon>
        <taxon>Acrossocheilinae</taxon>
        <taxon>Onychostoma</taxon>
    </lineage>
</organism>
<dbReference type="AlphaFoldDB" id="A0A7J6CHE1"/>
<reference evidence="2 3" key="1">
    <citation type="submission" date="2020-04" db="EMBL/GenBank/DDBJ databases">
        <title>Chromosome-level genome assembly of a cyprinid fish Onychostoma macrolepis by integration of Nanopore Sequencing, Bionano and Hi-C technology.</title>
        <authorList>
            <person name="Wang D."/>
        </authorList>
    </citation>
    <scope>NUCLEOTIDE SEQUENCE [LARGE SCALE GENOMIC DNA]</scope>
    <source>
        <strain evidence="2">SWU-2019</strain>
        <tissue evidence="2">Muscle</tissue>
    </source>
</reference>
<evidence type="ECO:0000259" key="1">
    <source>
        <dbReference type="Pfam" id="PF00620"/>
    </source>
</evidence>
<dbReference type="PANTHER" id="PTHR23175">
    <property type="entry name" value="PDZ DOMAIN-CONTAINING PROTEIN"/>
    <property type="match status" value="1"/>
</dbReference>
<gene>
    <name evidence="2" type="ORF">G5714_012727</name>
</gene>
<protein>
    <recommendedName>
        <fullName evidence="1">Rho-GAP domain-containing protein</fullName>
    </recommendedName>
</protein>
<dbReference type="Gene3D" id="1.10.555.10">
    <property type="entry name" value="Rho GTPase activation protein"/>
    <property type="match status" value="1"/>
</dbReference>
<dbReference type="InterPro" id="IPR000198">
    <property type="entry name" value="RhoGAP_dom"/>
</dbReference>
<feature type="domain" description="Rho-GAP" evidence="1">
    <location>
        <begin position="34"/>
        <end position="89"/>
    </location>
</feature>
<keyword evidence="3" id="KW-1185">Reference proteome</keyword>
<accession>A0A7J6CHE1</accession>
<dbReference type="Pfam" id="PF00620">
    <property type="entry name" value="RhoGAP"/>
    <property type="match status" value="1"/>
</dbReference>
<proteinExistence type="predicted"/>
<evidence type="ECO:0000313" key="3">
    <source>
        <dbReference type="Proteomes" id="UP000579812"/>
    </source>
</evidence>